<name>A0AAV4Y6W7_CAEEX</name>
<evidence type="ECO:0000313" key="1">
    <source>
        <dbReference type="EMBL" id="GIZ03012.1"/>
    </source>
</evidence>
<keyword evidence="2" id="KW-1185">Reference proteome</keyword>
<evidence type="ECO:0000313" key="2">
    <source>
        <dbReference type="Proteomes" id="UP001054945"/>
    </source>
</evidence>
<dbReference type="Proteomes" id="UP001054945">
    <property type="component" value="Unassembled WGS sequence"/>
</dbReference>
<sequence>MRLGFPTLCSRYNNYIYGNSTLIIYAFELSRLAFATATVSPLFWCQKWDTQKAIPRMSCVPIFCRTGGARQMGMGTNKNRKPFMELARFMAHLTLACQPPSLDEERFGFKDWRGKNKNCRQEIF</sequence>
<dbReference type="AlphaFoldDB" id="A0AAV4Y6W7"/>
<protein>
    <submittedName>
        <fullName evidence="1">Uncharacterized protein</fullName>
    </submittedName>
</protein>
<dbReference type="EMBL" id="BPLR01001538">
    <property type="protein sequence ID" value="GIZ03012.1"/>
    <property type="molecule type" value="Genomic_DNA"/>
</dbReference>
<gene>
    <name evidence="1" type="ORF">CEXT_263511</name>
</gene>
<proteinExistence type="predicted"/>
<accession>A0AAV4Y6W7</accession>
<organism evidence="1 2">
    <name type="scientific">Caerostris extrusa</name>
    <name type="common">Bark spider</name>
    <name type="synonym">Caerostris bankana</name>
    <dbReference type="NCBI Taxonomy" id="172846"/>
    <lineage>
        <taxon>Eukaryota</taxon>
        <taxon>Metazoa</taxon>
        <taxon>Ecdysozoa</taxon>
        <taxon>Arthropoda</taxon>
        <taxon>Chelicerata</taxon>
        <taxon>Arachnida</taxon>
        <taxon>Araneae</taxon>
        <taxon>Araneomorphae</taxon>
        <taxon>Entelegynae</taxon>
        <taxon>Araneoidea</taxon>
        <taxon>Araneidae</taxon>
        <taxon>Caerostris</taxon>
    </lineage>
</organism>
<comment type="caution">
    <text evidence="1">The sequence shown here is derived from an EMBL/GenBank/DDBJ whole genome shotgun (WGS) entry which is preliminary data.</text>
</comment>
<reference evidence="1 2" key="1">
    <citation type="submission" date="2021-06" db="EMBL/GenBank/DDBJ databases">
        <title>Caerostris extrusa draft genome.</title>
        <authorList>
            <person name="Kono N."/>
            <person name="Arakawa K."/>
        </authorList>
    </citation>
    <scope>NUCLEOTIDE SEQUENCE [LARGE SCALE GENOMIC DNA]</scope>
</reference>